<dbReference type="KEGG" id="tps:THAPS_263138"/>
<evidence type="ECO:0000313" key="3">
    <source>
        <dbReference type="Proteomes" id="UP000001449"/>
    </source>
</evidence>
<feature type="region of interest" description="Disordered" evidence="1">
    <location>
        <begin position="1"/>
        <end position="99"/>
    </location>
</feature>
<reference evidence="2 3" key="2">
    <citation type="journal article" date="2008" name="Nature">
        <title>The Phaeodactylum genome reveals the evolutionary history of diatom genomes.</title>
        <authorList>
            <person name="Bowler C."/>
            <person name="Allen A.E."/>
            <person name="Badger J.H."/>
            <person name="Grimwood J."/>
            <person name="Jabbari K."/>
            <person name="Kuo A."/>
            <person name="Maheswari U."/>
            <person name="Martens C."/>
            <person name="Maumus F."/>
            <person name="Otillar R.P."/>
            <person name="Rayko E."/>
            <person name="Salamov A."/>
            <person name="Vandepoele K."/>
            <person name="Beszteri B."/>
            <person name="Gruber A."/>
            <person name="Heijde M."/>
            <person name="Katinka M."/>
            <person name="Mock T."/>
            <person name="Valentin K."/>
            <person name="Verret F."/>
            <person name="Berges J.A."/>
            <person name="Brownlee C."/>
            <person name="Cadoret J.P."/>
            <person name="Chiovitti A."/>
            <person name="Choi C.J."/>
            <person name="Coesel S."/>
            <person name="De Martino A."/>
            <person name="Detter J.C."/>
            <person name="Durkin C."/>
            <person name="Falciatore A."/>
            <person name="Fournet J."/>
            <person name="Haruta M."/>
            <person name="Huysman M.J."/>
            <person name="Jenkins B.D."/>
            <person name="Jiroutova K."/>
            <person name="Jorgensen R.E."/>
            <person name="Joubert Y."/>
            <person name="Kaplan A."/>
            <person name="Kroger N."/>
            <person name="Kroth P.G."/>
            <person name="La Roche J."/>
            <person name="Lindquist E."/>
            <person name="Lommer M."/>
            <person name="Martin-Jezequel V."/>
            <person name="Lopez P.J."/>
            <person name="Lucas S."/>
            <person name="Mangogna M."/>
            <person name="McGinnis K."/>
            <person name="Medlin L.K."/>
            <person name="Montsant A."/>
            <person name="Oudot-Le Secq M.P."/>
            <person name="Napoli C."/>
            <person name="Obornik M."/>
            <person name="Parker M.S."/>
            <person name="Petit J.L."/>
            <person name="Porcel B.M."/>
            <person name="Poulsen N."/>
            <person name="Robison M."/>
            <person name="Rychlewski L."/>
            <person name="Rynearson T.A."/>
            <person name="Schmutz J."/>
            <person name="Shapiro H."/>
            <person name="Siaut M."/>
            <person name="Stanley M."/>
            <person name="Sussman M.R."/>
            <person name="Taylor A.R."/>
            <person name="Vardi A."/>
            <person name="von Dassow P."/>
            <person name="Vyverman W."/>
            <person name="Willis A."/>
            <person name="Wyrwicz L.S."/>
            <person name="Rokhsar D.S."/>
            <person name="Weissenbach J."/>
            <person name="Armbrust E.V."/>
            <person name="Green B.R."/>
            <person name="Van de Peer Y."/>
            <person name="Grigoriev I.V."/>
        </authorList>
    </citation>
    <scope>NUCLEOTIDE SEQUENCE [LARGE SCALE GENOMIC DNA]</scope>
    <source>
        <strain evidence="2 3">CCMP1335</strain>
    </source>
</reference>
<dbReference type="InParanoid" id="B5YMS1"/>
<dbReference type="HOGENOM" id="CLU_2140054_0_0_1"/>
<protein>
    <submittedName>
        <fullName evidence="2">Uncharacterized protein</fullName>
    </submittedName>
</protein>
<gene>
    <name evidence="2" type="ORF">THAPS_263138</name>
</gene>
<dbReference type="PaxDb" id="35128-Thaps263138"/>
<proteinExistence type="predicted"/>
<dbReference type="AlphaFoldDB" id="B5YMS1"/>
<dbReference type="GeneID" id="7453156"/>
<organism evidence="2 3">
    <name type="scientific">Thalassiosira pseudonana</name>
    <name type="common">Marine diatom</name>
    <name type="synonym">Cyclotella nana</name>
    <dbReference type="NCBI Taxonomy" id="35128"/>
    <lineage>
        <taxon>Eukaryota</taxon>
        <taxon>Sar</taxon>
        <taxon>Stramenopiles</taxon>
        <taxon>Ochrophyta</taxon>
        <taxon>Bacillariophyta</taxon>
        <taxon>Coscinodiscophyceae</taxon>
        <taxon>Thalassiosirophycidae</taxon>
        <taxon>Thalassiosirales</taxon>
        <taxon>Thalassiosiraceae</taxon>
        <taxon>Thalassiosira</taxon>
    </lineage>
</organism>
<feature type="compositionally biased region" description="Polar residues" evidence="1">
    <location>
        <begin position="70"/>
        <end position="79"/>
    </location>
</feature>
<evidence type="ECO:0000256" key="1">
    <source>
        <dbReference type="SAM" id="MobiDB-lite"/>
    </source>
</evidence>
<dbReference type="EMBL" id="CP001160">
    <property type="protein sequence ID" value="ACI64510.1"/>
    <property type="molecule type" value="Genomic_DNA"/>
</dbReference>
<dbReference type="RefSeq" id="XP_002295793.1">
    <property type="nucleotide sequence ID" value="XM_002295757.1"/>
</dbReference>
<feature type="non-terminal residue" evidence="2">
    <location>
        <position position="113"/>
    </location>
</feature>
<name>B5YMS1_THAPS</name>
<keyword evidence="3" id="KW-1185">Reference proteome</keyword>
<dbReference type="Proteomes" id="UP000001449">
    <property type="component" value="Chromosome 7"/>
</dbReference>
<accession>B5YMS1</accession>
<feature type="non-terminal residue" evidence="2">
    <location>
        <position position="1"/>
    </location>
</feature>
<sequence>SGAANTDAGGNRGANHNTASGNDFGEVVILSDNDGGDDDTKQRRSADDDDSNHMPTSKVVENPYKKAANGNVSNATTIENPYAKKRKVPEALQKPKERTQKCKAQFKYLNERE</sequence>
<reference evidence="2 3" key="1">
    <citation type="journal article" date="2004" name="Science">
        <title>The genome of the diatom Thalassiosira pseudonana: ecology, evolution, and metabolism.</title>
        <authorList>
            <person name="Armbrust E.V."/>
            <person name="Berges J.A."/>
            <person name="Bowler C."/>
            <person name="Green B.R."/>
            <person name="Martinez D."/>
            <person name="Putnam N.H."/>
            <person name="Zhou S."/>
            <person name="Allen A.E."/>
            <person name="Apt K.E."/>
            <person name="Bechner M."/>
            <person name="Brzezinski M.A."/>
            <person name="Chaal B.K."/>
            <person name="Chiovitti A."/>
            <person name="Davis A.K."/>
            <person name="Demarest M.S."/>
            <person name="Detter J.C."/>
            <person name="Glavina T."/>
            <person name="Goodstein D."/>
            <person name="Hadi M.Z."/>
            <person name="Hellsten U."/>
            <person name="Hildebrand M."/>
            <person name="Jenkins B.D."/>
            <person name="Jurka J."/>
            <person name="Kapitonov V.V."/>
            <person name="Kroger N."/>
            <person name="Lau W.W."/>
            <person name="Lane T.W."/>
            <person name="Larimer F.W."/>
            <person name="Lippmeier J.C."/>
            <person name="Lucas S."/>
            <person name="Medina M."/>
            <person name="Montsant A."/>
            <person name="Obornik M."/>
            <person name="Parker M.S."/>
            <person name="Palenik B."/>
            <person name="Pazour G.J."/>
            <person name="Richardson P.M."/>
            <person name="Rynearson T.A."/>
            <person name="Saito M.A."/>
            <person name="Schwartz D.C."/>
            <person name="Thamatrakoln K."/>
            <person name="Valentin K."/>
            <person name="Vardi A."/>
            <person name="Wilkerson F.P."/>
            <person name="Rokhsar D.S."/>
        </authorList>
    </citation>
    <scope>NUCLEOTIDE SEQUENCE [LARGE SCALE GENOMIC DNA]</scope>
    <source>
        <strain evidence="2 3">CCMP1335</strain>
    </source>
</reference>
<evidence type="ECO:0000313" key="2">
    <source>
        <dbReference type="EMBL" id="ACI64510.1"/>
    </source>
</evidence>